<dbReference type="Pfam" id="PF03061">
    <property type="entry name" value="4HBT"/>
    <property type="match status" value="1"/>
</dbReference>
<reference evidence="4 5" key="1">
    <citation type="submission" date="2016-11" db="EMBL/GenBank/DDBJ databases">
        <authorList>
            <person name="Jaros S."/>
            <person name="Januszkiewicz K."/>
            <person name="Wedrychowicz H."/>
        </authorList>
    </citation>
    <scope>NUCLEOTIDE SEQUENCE [LARGE SCALE GENOMIC DNA]</scope>
    <source>
        <strain evidence="4 5">DSM 45408</strain>
    </source>
</reference>
<dbReference type="GO" id="GO:0047617">
    <property type="term" value="F:fatty acyl-CoA hydrolase activity"/>
    <property type="evidence" value="ECO:0007669"/>
    <property type="project" value="InterPro"/>
</dbReference>
<dbReference type="InterPro" id="IPR029069">
    <property type="entry name" value="HotDog_dom_sf"/>
</dbReference>
<dbReference type="PANTHER" id="PTHR21660">
    <property type="entry name" value="THIOESTERASE SUPERFAMILY MEMBER-RELATED"/>
    <property type="match status" value="1"/>
</dbReference>
<dbReference type="NCBIfam" id="TIGR00369">
    <property type="entry name" value="unchar_dom_1"/>
    <property type="match status" value="1"/>
</dbReference>
<feature type="domain" description="Thioesterase" evidence="3">
    <location>
        <begin position="49"/>
        <end position="123"/>
    </location>
</feature>
<dbReference type="InterPro" id="IPR003736">
    <property type="entry name" value="PAAI_dom"/>
</dbReference>
<dbReference type="Gene3D" id="3.10.129.10">
    <property type="entry name" value="Hotdog Thioesterase"/>
    <property type="match status" value="1"/>
</dbReference>
<keyword evidence="2" id="KW-0378">Hydrolase</keyword>
<proteinExistence type="inferred from homology"/>
<dbReference type="EMBL" id="FQVX01000002">
    <property type="protein sequence ID" value="SHG40971.1"/>
    <property type="molecule type" value="Genomic_DNA"/>
</dbReference>
<evidence type="ECO:0000313" key="4">
    <source>
        <dbReference type="EMBL" id="SHG40971.1"/>
    </source>
</evidence>
<dbReference type="InterPro" id="IPR039298">
    <property type="entry name" value="ACOT13"/>
</dbReference>
<dbReference type="CDD" id="cd03443">
    <property type="entry name" value="PaaI_thioesterase"/>
    <property type="match status" value="1"/>
</dbReference>
<dbReference type="STRING" id="1070870.SAMN05444351_2537"/>
<dbReference type="SUPFAM" id="SSF54637">
    <property type="entry name" value="Thioesterase/thiol ester dehydrase-isomerase"/>
    <property type="match status" value="1"/>
</dbReference>
<dbReference type="PANTHER" id="PTHR21660:SF1">
    <property type="entry name" value="ACYL-COENZYME A THIOESTERASE 13"/>
    <property type="match status" value="1"/>
</dbReference>
<dbReference type="RefSeq" id="WP_083628589.1">
    <property type="nucleotide sequence ID" value="NZ_FQVX01000002.1"/>
</dbReference>
<name>A0A1M5JKB5_9ACTN</name>
<sequence length="135" mass="13742">MADDGDGGGSVGGSVGGFAGGLGARVREGDDGAAVLDFEVRDEHLNPAGTLHGGVLATLVDTAMGQAVRTTTGEGEVPATSQLTVTYLRPGKPGPLEVRGRVRTRGEHLTICEADVEQEGRALAHAVATFAVLQH</sequence>
<dbReference type="OrthoDB" id="9813282at2"/>
<evidence type="ECO:0000256" key="2">
    <source>
        <dbReference type="ARBA" id="ARBA00022801"/>
    </source>
</evidence>
<gene>
    <name evidence="4" type="ORF">SAMN05444351_2537</name>
</gene>
<evidence type="ECO:0000313" key="5">
    <source>
        <dbReference type="Proteomes" id="UP000184471"/>
    </source>
</evidence>
<organism evidence="4 5">
    <name type="scientific">Geodermatophilus nigrescens</name>
    <dbReference type="NCBI Taxonomy" id="1070870"/>
    <lineage>
        <taxon>Bacteria</taxon>
        <taxon>Bacillati</taxon>
        <taxon>Actinomycetota</taxon>
        <taxon>Actinomycetes</taxon>
        <taxon>Geodermatophilales</taxon>
        <taxon>Geodermatophilaceae</taxon>
        <taxon>Geodermatophilus</taxon>
    </lineage>
</organism>
<dbReference type="AlphaFoldDB" id="A0A1M5JKB5"/>
<comment type="similarity">
    <text evidence="1">Belongs to the thioesterase PaaI family.</text>
</comment>
<keyword evidence="5" id="KW-1185">Reference proteome</keyword>
<protein>
    <submittedName>
        <fullName evidence="4">Uncharacterized domain 1-containing protein</fullName>
    </submittedName>
</protein>
<evidence type="ECO:0000256" key="1">
    <source>
        <dbReference type="ARBA" id="ARBA00008324"/>
    </source>
</evidence>
<evidence type="ECO:0000259" key="3">
    <source>
        <dbReference type="Pfam" id="PF03061"/>
    </source>
</evidence>
<accession>A0A1M5JKB5</accession>
<dbReference type="Proteomes" id="UP000184471">
    <property type="component" value="Unassembled WGS sequence"/>
</dbReference>
<dbReference type="InterPro" id="IPR006683">
    <property type="entry name" value="Thioestr_dom"/>
</dbReference>